<dbReference type="InterPro" id="IPR010288">
    <property type="entry name" value="EcsB_ABC"/>
</dbReference>
<feature type="transmembrane region" description="Helical" evidence="1">
    <location>
        <begin position="164"/>
        <end position="182"/>
    </location>
</feature>
<dbReference type="GO" id="GO:0016020">
    <property type="term" value="C:membrane"/>
    <property type="evidence" value="ECO:0007669"/>
    <property type="project" value="InterPro"/>
</dbReference>
<feature type="transmembrane region" description="Helical" evidence="1">
    <location>
        <begin position="61"/>
        <end position="83"/>
    </location>
</feature>
<feature type="transmembrane region" description="Helical" evidence="1">
    <location>
        <begin position="354"/>
        <end position="373"/>
    </location>
</feature>
<keyword evidence="1" id="KW-0812">Transmembrane</keyword>
<feature type="transmembrane region" description="Helical" evidence="1">
    <location>
        <begin position="283"/>
        <end position="301"/>
    </location>
</feature>
<feature type="transmembrane region" description="Helical" evidence="1">
    <location>
        <begin position="188"/>
        <end position="206"/>
    </location>
</feature>
<proteinExistence type="predicted"/>
<dbReference type="Pfam" id="PF05975">
    <property type="entry name" value="EcsB"/>
    <property type="match status" value="1"/>
</dbReference>
<feature type="transmembrane region" description="Helical" evidence="1">
    <location>
        <begin position="104"/>
        <end position="125"/>
    </location>
</feature>
<keyword evidence="1" id="KW-1133">Transmembrane helix</keyword>
<reference evidence="2" key="1">
    <citation type="submission" date="2024-06" db="EMBL/GenBank/DDBJ databases">
        <authorList>
            <person name="Fan A."/>
            <person name="Zhang F.Y."/>
            <person name="Zhang L."/>
        </authorList>
    </citation>
    <scope>NUCLEOTIDE SEQUENCE</scope>
    <source>
        <strain evidence="2">Y61</strain>
    </source>
</reference>
<dbReference type="AlphaFoldDB" id="A0AAU8IEK0"/>
<evidence type="ECO:0000256" key="1">
    <source>
        <dbReference type="SAM" id="Phobius"/>
    </source>
</evidence>
<feature type="transmembrane region" description="Helical" evidence="1">
    <location>
        <begin position="21"/>
        <end position="46"/>
    </location>
</feature>
<name>A0AAU8IEK0_9BACL</name>
<protein>
    <submittedName>
        <fullName evidence="2">ABC transporter permease</fullName>
    </submittedName>
</protein>
<feature type="transmembrane region" description="Helical" evidence="1">
    <location>
        <begin position="131"/>
        <end position="152"/>
    </location>
</feature>
<evidence type="ECO:0000313" key="2">
    <source>
        <dbReference type="EMBL" id="XCJ16472.1"/>
    </source>
</evidence>
<sequence length="374" mass="43184">MSGTKLFCQRFRRECRYQWGIIRSVVGWTIMLYIIIPAAAIAPFLYADVWKNIHFYWDDGIPIIFLIALILLFSGHGNVRTCLLDADLLFLIQEKRRLIQLKHCALLVSLFVLIVIEAIVFLLAWPVLTEIYHFSQIEILSLFLLAAGYKLSVMSIRKFTEGTIVRRLCILLAYGAASTLGFTLNSRLWLISGVTCTALMLLLNLIQAGKTNRWFRELEIEHQEHVKFIRPILHFTSGIEKPVSVKRRPLILFRRSGSLFNKPGRENGLLELLLKTFLRHKSYLAAYVQLTGLTCFAVIVLPLWLKWVVYVLFILFMKLWLSILFRKMTASPFFRVVPFDSEIRVPVQSRFQKWLGFPVIMLTGGVTLMATLVL</sequence>
<dbReference type="EMBL" id="CP159510">
    <property type="protein sequence ID" value="XCJ16472.1"/>
    <property type="molecule type" value="Genomic_DNA"/>
</dbReference>
<keyword evidence="1" id="KW-0472">Membrane</keyword>
<gene>
    <name evidence="2" type="ORF">ABNN70_12500</name>
</gene>
<accession>A0AAU8IEK0</accession>
<dbReference type="RefSeq" id="WP_129930742.1">
    <property type="nucleotide sequence ID" value="NZ_CP159510.1"/>
</dbReference>
<organism evidence="2">
    <name type="scientific">Sporolactobacillus sp. Y61</name>
    <dbReference type="NCBI Taxonomy" id="3160863"/>
    <lineage>
        <taxon>Bacteria</taxon>
        <taxon>Bacillati</taxon>
        <taxon>Bacillota</taxon>
        <taxon>Bacilli</taxon>
        <taxon>Bacillales</taxon>
        <taxon>Sporolactobacillaceae</taxon>
        <taxon>Sporolactobacillus</taxon>
    </lineage>
</organism>
<feature type="transmembrane region" description="Helical" evidence="1">
    <location>
        <begin position="307"/>
        <end position="325"/>
    </location>
</feature>